<evidence type="ECO:0000256" key="4">
    <source>
        <dbReference type="ARBA" id="ARBA00009492"/>
    </source>
</evidence>
<evidence type="ECO:0000256" key="34">
    <source>
        <dbReference type="PROSITE-ProRule" id="PRU00352"/>
    </source>
</evidence>
<dbReference type="InterPro" id="IPR036415">
    <property type="entry name" value="Lamin_tail_dom_sf"/>
</dbReference>
<dbReference type="PANTHER" id="PTHR45721:SF5">
    <property type="entry name" value="PRELAMIN-A_C"/>
    <property type="match status" value="1"/>
</dbReference>
<evidence type="ECO:0000256" key="24">
    <source>
        <dbReference type="ARBA" id="ARBA00023288"/>
    </source>
</evidence>
<feature type="region of interest" description="Disordered" evidence="37">
    <location>
        <begin position="1"/>
        <end position="27"/>
    </location>
</feature>
<evidence type="ECO:0000256" key="7">
    <source>
        <dbReference type="ARBA" id="ARBA00022481"/>
    </source>
</evidence>
<evidence type="ECO:0000256" key="32">
    <source>
        <dbReference type="ARBA" id="ARBA00069558"/>
    </source>
</evidence>
<keyword evidence="14" id="KW-0391">Immunity</keyword>
<accession>A0AAD4UPT4</accession>
<evidence type="ECO:0000256" key="29">
    <source>
        <dbReference type="ARBA" id="ARBA00054792"/>
    </source>
</evidence>
<dbReference type="PROSITE" id="PS51841">
    <property type="entry name" value="LTD"/>
    <property type="match status" value="1"/>
</dbReference>
<evidence type="ECO:0000259" key="39">
    <source>
        <dbReference type="PROSITE" id="PS51004"/>
    </source>
</evidence>
<evidence type="ECO:0000256" key="23">
    <source>
        <dbReference type="ARBA" id="ARBA00023242"/>
    </source>
</evidence>
<dbReference type="SMART" id="SM01391">
    <property type="entry name" value="Filament"/>
    <property type="match status" value="1"/>
</dbReference>
<dbReference type="Gene3D" id="1.20.5.500">
    <property type="entry name" value="Single helix bin"/>
    <property type="match status" value="1"/>
</dbReference>
<dbReference type="SMART" id="SM00423">
    <property type="entry name" value="PSI"/>
    <property type="match status" value="1"/>
</dbReference>
<keyword evidence="9" id="KW-0037">Angiogenesis</keyword>
<dbReference type="Pfam" id="PF01403">
    <property type="entry name" value="Sema"/>
    <property type="match status" value="1"/>
</dbReference>
<feature type="domain" description="LTD" evidence="40">
    <location>
        <begin position="428"/>
        <end position="545"/>
    </location>
</feature>
<evidence type="ECO:0000256" key="2">
    <source>
        <dbReference type="ARBA" id="ARBA00004251"/>
    </source>
</evidence>
<comment type="subcellular location">
    <subcellularLocation>
        <location evidence="2">Cell membrane</location>
        <topology evidence="2">Single-pass type I membrane protein</topology>
    </subcellularLocation>
    <subcellularLocation>
        <location evidence="27">Nucleus lamina</location>
    </subcellularLocation>
    <subcellularLocation>
        <location evidence="1">Nucleus matrix</location>
    </subcellularLocation>
    <subcellularLocation>
        <location evidence="3">Nucleus</location>
        <location evidence="3">Nucleoplasm</location>
    </subcellularLocation>
</comment>
<feature type="coiled-coil region" evidence="36">
    <location>
        <begin position="28"/>
        <end position="369"/>
    </location>
</feature>
<evidence type="ECO:0000256" key="26">
    <source>
        <dbReference type="ARBA" id="ARBA00023319"/>
    </source>
</evidence>
<dbReference type="InterPro" id="IPR039008">
    <property type="entry name" value="IF_rod_dom"/>
</dbReference>
<dbReference type="PROSITE" id="PS51004">
    <property type="entry name" value="SEMA"/>
    <property type="match status" value="1"/>
</dbReference>
<comment type="caution">
    <text evidence="34">Lacks conserved residue(s) required for the propagation of feature annotation.</text>
</comment>
<dbReference type="FunFam" id="3.30.1680.10:FF:000019">
    <property type="entry name" value="Semaphorin 4A"/>
    <property type="match status" value="1"/>
</dbReference>
<dbReference type="GO" id="GO:0005886">
    <property type="term" value="C:plasma membrane"/>
    <property type="evidence" value="ECO:0007669"/>
    <property type="project" value="UniProtKB-SubCell"/>
</dbReference>
<dbReference type="Gene3D" id="1.20.5.170">
    <property type="match status" value="1"/>
</dbReference>
<evidence type="ECO:0000256" key="19">
    <source>
        <dbReference type="ARBA" id="ARBA00023130"/>
    </source>
</evidence>
<evidence type="ECO:0000256" key="11">
    <source>
        <dbReference type="ARBA" id="ARBA00022729"/>
    </source>
</evidence>
<feature type="transmembrane region" description="Helical" evidence="38">
    <location>
        <begin position="1435"/>
        <end position="1459"/>
    </location>
</feature>
<comment type="function">
    <text evidence="28">Prelamin-A/C can accelerate smooth muscle cell senescence. It acts to disrupt mitosis and induce DNA damage in vascular smooth muscle cells (VSMCs), leading to mitotic failure, genomic instability, and premature senescence.</text>
</comment>
<keyword evidence="22" id="KW-0325">Glycoprotein</keyword>
<dbReference type="Pfam" id="PF01437">
    <property type="entry name" value="PSI"/>
    <property type="match status" value="1"/>
</dbReference>
<feature type="compositionally biased region" description="Acidic residues" evidence="37">
    <location>
        <begin position="550"/>
        <end position="559"/>
    </location>
</feature>
<evidence type="ECO:0000313" key="42">
    <source>
        <dbReference type="EMBL" id="KAI4548879.1"/>
    </source>
</evidence>
<evidence type="ECO:0000256" key="14">
    <source>
        <dbReference type="ARBA" id="ARBA00022859"/>
    </source>
</evidence>
<evidence type="ECO:0000256" key="12">
    <source>
        <dbReference type="ARBA" id="ARBA00022754"/>
    </source>
</evidence>
<sequence>METPSQRRATRSGAQASSTPLSPTRITRLQEKEDLQELNDRLAVYIDRVRSLETENAGLRLRITESEEVVSREVSGIKAAYEAELGDARKTLDSVAKERARLQLELSKVREEFKELKARNSKKEGDLMAAQARLKDLEALLNSKEAALSTALSEKRTLEGELHDLRGQAAKLEAALGEAKKQLQDEMLRRVDAENRLQTLKEELDFQKNIYSEELRETKRRHETRLVEIDNGKQREFESRLADALQELRAQHEDQVEQYKKELEKTYSAKLDNARQSAERNSNLVGAAHEELQQSRIRIDSLSAQLSQLQKQLAAKEAKLRDLEDSLARERDTSRRLLADKEREMAEMRARMQQQLDEYQELLDIKLALDMEIHAYRKLLEGEEERLRLSPSPTSQRSRGRASSHSSQTQSGSSVAKKRKLESTESRSSFSQHARTSGRVAVEEVDEEGKFVRLRNKSNEDQSMGNWQIKRQNGDDPLLTYRFPPKFTLKAGQVVTIWAAGAGATHSPPTDLVWKAQNTWGCGNSLRTALINSTGEEVAMRKLVRSVTVVEDDDDEDGDDLLHHHHGSHAGSSSGDPAEYNLRSRTVLCGTCGQPADKAPASGSGAQVGGSISSGSSASSVTVTRSYRSVGGSGGGSFGDSLVTRSYLLGNSRPRTQAEMLTHYPKPDLKGNHIWPEKLSALDQHQNTHFLLCKHTKSRDEPSCSQVITSIKYRSLYYSGEGNGTPLQYSCLESPMDEKPETSSDSPWLSMALPALGLDSWSFLGLFLFQLLLLFLPPPTTAGGEGQGPTPRVKYYAGDGRRALSFFHQKGLQDFDTLLLSDDGGTLYVGAREAILALNIEDPGVPRLKNMIPWPASDRKKSECAFKRKSNETQCFNFIRVLVSFNATHLYACGTFAFSPACTFIELQDSKLLPISEDRVVEGKGQSPFDPTHKHTAVMADGMLFSGTMNNFLGSEPILLRTLGFQPVLKTDNFLRWLQPDASFVAAIPSTQVVYFFFEETASEFEFFEKLHISRVAQVCKVDSLNDVGGEKLLQKKWTTFLKAQLLCTQPEQLPFNVIRHAVLLADNSSTDPQVYAVFTSQWHLGGTRSSAVCAFSLKDIKNVFEGKYKELDKETSRWTTYEYPDISPRPGSCSEGPSSDKALTFMKDHFLMDEPVVGTPLLVKSGVEYTWLAVETAQGIDGQSHLVMYLGTSTGSLHKAVVSGHHSAHLVEEIQLFPDPEPVRNLQLAPTQGAVFAGFSGGIWKVPRANCSVYESCMDCVLARDPHCAWDPESQTCRLLPTPIVKSWKQDMKQGNPEWACASGPMGRSLGPRSRPQIIKEVLAVPNSILELPCPQSSALASYHWSHGVEAIPEAPSTVYNGSLLLLLRDGAGGLYQCWATENDFSYPVVSYWVHSQDQPLALDPKLAGIPRERMEAPLTRVGGGAALAAPKSYWPHFLTVTVLLALVLSGALITFLVSPLGALRARGKVQGCGTLPPREKAPLSSEQCLQPPKESRTSASDMDADNNLQGTEVA</sequence>
<evidence type="ECO:0000256" key="8">
    <source>
        <dbReference type="ARBA" id="ARBA00022553"/>
    </source>
</evidence>
<comment type="caution">
    <text evidence="42">The sequence shown here is derived from an EMBL/GenBank/DDBJ whole genome shotgun (WGS) entry which is preliminary data.</text>
</comment>
<dbReference type="Pfam" id="PF00932">
    <property type="entry name" value="LTD"/>
    <property type="match status" value="1"/>
</dbReference>
<evidence type="ECO:0000256" key="22">
    <source>
        <dbReference type="ARBA" id="ARBA00023180"/>
    </source>
</evidence>
<dbReference type="SUPFAM" id="SSF101912">
    <property type="entry name" value="Sema domain"/>
    <property type="match status" value="1"/>
</dbReference>
<dbReference type="Gene3D" id="2.130.10.10">
    <property type="entry name" value="YVTN repeat-like/Quinoprotein amine dehydrogenase"/>
    <property type="match status" value="1"/>
</dbReference>
<evidence type="ECO:0000259" key="40">
    <source>
        <dbReference type="PROSITE" id="PS51841"/>
    </source>
</evidence>
<keyword evidence="43" id="KW-1185">Reference proteome</keyword>
<keyword evidence="16 38" id="KW-1133">Transmembrane helix</keyword>
<dbReference type="InterPro" id="IPR016201">
    <property type="entry name" value="PSI"/>
</dbReference>
<evidence type="ECO:0000256" key="30">
    <source>
        <dbReference type="ARBA" id="ARBA00063685"/>
    </source>
</evidence>
<comment type="subunit">
    <text evidence="31">Interacts (via C-terminus) with LEMD2 (via N-terminus) (in vitro).</text>
</comment>
<dbReference type="InterPro" id="IPR001627">
    <property type="entry name" value="Semap_dom"/>
</dbReference>
<evidence type="ECO:0000256" key="6">
    <source>
        <dbReference type="ARBA" id="ARBA00022475"/>
    </source>
</evidence>
<feature type="compositionally biased region" description="Low complexity" evidence="37">
    <location>
        <begin position="602"/>
        <end position="620"/>
    </location>
</feature>
<evidence type="ECO:0000256" key="1">
    <source>
        <dbReference type="ARBA" id="ARBA00004109"/>
    </source>
</evidence>
<evidence type="ECO:0000256" key="35">
    <source>
        <dbReference type="RuleBase" id="RU000685"/>
    </source>
</evidence>
<keyword evidence="24" id="KW-0449">Lipoprotein</keyword>
<dbReference type="PROSITE" id="PS00226">
    <property type="entry name" value="IF_ROD_1"/>
    <property type="match status" value="1"/>
</dbReference>
<dbReference type="SUPFAM" id="SSF74853">
    <property type="entry name" value="Lamin A/C globular tail domain"/>
    <property type="match status" value="1"/>
</dbReference>
<dbReference type="GO" id="GO:0007097">
    <property type="term" value="P:nuclear migration"/>
    <property type="evidence" value="ECO:0007669"/>
    <property type="project" value="TreeGrafter"/>
</dbReference>
<dbReference type="FunFam" id="1.20.5.170:FF:000033">
    <property type="entry name" value="Lamin A/C"/>
    <property type="match status" value="1"/>
</dbReference>
<evidence type="ECO:0000256" key="5">
    <source>
        <dbReference type="ARBA" id="ARBA00022473"/>
    </source>
</evidence>
<feature type="compositionally biased region" description="Low complexity" evidence="37">
    <location>
        <begin position="403"/>
        <end position="414"/>
    </location>
</feature>
<feature type="region of interest" description="Disordered" evidence="37">
    <location>
        <begin position="595"/>
        <end position="620"/>
    </location>
</feature>
<comment type="function">
    <text evidence="29">Cell surface receptor for PLXNB1, PLXNB2, PLXNB3 and PLXND1 that plays an important role in cell-cell signaling. Regulates glutamatergic and GABAergic synapse development. Promotes the development of inhibitory synapses in a PLXNB1-dependent manner and promotes the development of excitatory synapses in a PLXNB2-dependent manner. Plays a role in priming antigen-specific T-cells, promotes differentiation of Th1 T-helper cells, and thereby contributes to adaptive immunity. Promotes phosphorylation of TIMD2. Inhibits angiogenesis. Promotes axon growth cone collapse. Inhibits axonal extension by providing local signals to specify territories inaccessible for growing axons.</text>
</comment>
<evidence type="ECO:0000256" key="33">
    <source>
        <dbReference type="ARBA" id="ARBA00074131"/>
    </source>
</evidence>
<evidence type="ECO:0000313" key="43">
    <source>
        <dbReference type="Proteomes" id="UP001214576"/>
    </source>
</evidence>
<dbReference type="InterPro" id="IPR001322">
    <property type="entry name" value="Lamin_tail_dom"/>
</dbReference>
<dbReference type="GO" id="GO:0002250">
    <property type="term" value="P:adaptive immune response"/>
    <property type="evidence" value="ECO:0007669"/>
    <property type="project" value="UniProtKB-KW"/>
</dbReference>
<evidence type="ECO:0000256" key="38">
    <source>
        <dbReference type="SAM" id="Phobius"/>
    </source>
</evidence>
<evidence type="ECO:0000259" key="41">
    <source>
        <dbReference type="PROSITE" id="PS51842"/>
    </source>
</evidence>
<evidence type="ECO:0000256" key="9">
    <source>
        <dbReference type="ARBA" id="ARBA00022657"/>
    </source>
</evidence>
<dbReference type="GO" id="GO:0016363">
    <property type="term" value="C:nuclear matrix"/>
    <property type="evidence" value="ECO:0007669"/>
    <property type="project" value="UniProtKB-SubCell"/>
</dbReference>
<dbReference type="SUPFAM" id="SSF103575">
    <property type="entry name" value="Plexin repeat"/>
    <property type="match status" value="1"/>
</dbReference>
<dbReference type="GO" id="GO:0005652">
    <property type="term" value="C:nuclear lamina"/>
    <property type="evidence" value="ECO:0007669"/>
    <property type="project" value="UniProtKB-SubCell"/>
</dbReference>
<dbReference type="FunFam" id="2.60.40.1260:FF:000001">
    <property type="entry name" value="Lamin A/C"/>
    <property type="match status" value="1"/>
</dbReference>
<evidence type="ECO:0000256" key="37">
    <source>
        <dbReference type="SAM" id="MobiDB-lite"/>
    </source>
</evidence>
<evidence type="ECO:0000256" key="31">
    <source>
        <dbReference type="ARBA" id="ARBA00064359"/>
    </source>
</evidence>
<dbReference type="InterPro" id="IPR018039">
    <property type="entry name" value="IF_conserved"/>
</dbReference>
<evidence type="ECO:0000256" key="17">
    <source>
        <dbReference type="ARBA" id="ARBA00022990"/>
    </source>
</evidence>
<keyword evidence="18 36" id="KW-0175">Coiled coil</keyword>
<dbReference type="PROSITE" id="PS51842">
    <property type="entry name" value="IF_ROD_2"/>
    <property type="match status" value="1"/>
</dbReference>
<feature type="domain" description="Sema" evidence="39">
    <location>
        <begin position="787"/>
        <end position="1249"/>
    </location>
</feature>
<dbReference type="GO" id="GO:0030154">
    <property type="term" value="P:cell differentiation"/>
    <property type="evidence" value="ECO:0007669"/>
    <property type="project" value="UniProtKB-KW"/>
</dbReference>
<keyword evidence="20 38" id="KW-0472">Membrane</keyword>
<dbReference type="PANTHER" id="PTHR45721">
    <property type="entry name" value="LAMIN DM0-RELATED"/>
    <property type="match status" value="1"/>
</dbReference>
<dbReference type="GO" id="GO:0051664">
    <property type="term" value="P:nuclear pore localization"/>
    <property type="evidence" value="ECO:0007669"/>
    <property type="project" value="TreeGrafter"/>
</dbReference>
<evidence type="ECO:0000256" key="20">
    <source>
        <dbReference type="ARBA" id="ARBA00023136"/>
    </source>
</evidence>
<keyword evidence="21" id="KW-1015">Disulfide bond</keyword>
<protein>
    <recommendedName>
        <fullName evidence="32">Prelamin-A/C</fullName>
    </recommendedName>
    <alternativeName>
        <fullName evidence="33">Semaphorin-4A</fullName>
    </alternativeName>
</protein>
<dbReference type="Pfam" id="PF00038">
    <property type="entry name" value="Filament"/>
    <property type="match status" value="1"/>
</dbReference>
<dbReference type="GO" id="GO:0005654">
    <property type="term" value="C:nucleoplasm"/>
    <property type="evidence" value="ECO:0007669"/>
    <property type="project" value="UniProtKB-SubCell"/>
</dbReference>
<keyword evidence="19" id="KW-1064">Adaptive immunity</keyword>
<feature type="domain" description="IF rod" evidence="41">
    <location>
        <begin position="31"/>
        <end position="387"/>
    </location>
</feature>
<keyword evidence="11" id="KW-0732">Signal</keyword>
<keyword evidence="7" id="KW-0488">Methylation</keyword>
<dbReference type="SUPFAM" id="SSF64593">
    <property type="entry name" value="Intermediate filament protein, coiled coil region"/>
    <property type="match status" value="2"/>
</dbReference>
<reference evidence="42" key="1">
    <citation type="submission" date="2022-03" db="EMBL/GenBank/DDBJ databases">
        <title>Genomic analyses of argali, domestic sheep and their hybrids provide insights into chromosomal evolution, heterosis and genetic basis of agronomic traits.</title>
        <authorList>
            <person name="Li M."/>
        </authorList>
    </citation>
    <scope>NUCLEOTIDE SEQUENCE</scope>
    <source>
        <strain evidence="42">CAU-MHL-2022a</strain>
        <tissue evidence="42">Skin</tissue>
    </source>
</reference>
<feature type="compositionally biased region" description="Polar residues" evidence="37">
    <location>
        <begin position="426"/>
        <end position="435"/>
    </location>
</feature>
<dbReference type="InterPro" id="IPR036352">
    <property type="entry name" value="Semap_dom_sf"/>
</dbReference>
<dbReference type="Gene3D" id="1.20.5.1160">
    <property type="entry name" value="Vasodilator-stimulated phosphoprotein"/>
    <property type="match status" value="1"/>
</dbReference>
<dbReference type="Gene3D" id="2.60.40.1260">
    <property type="entry name" value="Lamin Tail domain"/>
    <property type="match status" value="1"/>
</dbReference>
<evidence type="ECO:0000256" key="15">
    <source>
        <dbReference type="ARBA" id="ARBA00022902"/>
    </source>
</evidence>
<comment type="subunit">
    <text evidence="30">Interacts with EMD.</text>
</comment>
<dbReference type="GO" id="GO:0007399">
    <property type="term" value="P:nervous system development"/>
    <property type="evidence" value="ECO:0007669"/>
    <property type="project" value="UniProtKB-KW"/>
</dbReference>
<evidence type="ECO:0000256" key="28">
    <source>
        <dbReference type="ARBA" id="ARBA00054183"/>
    </source>
</evidence>
<comment type="similarity">
    <text evidence="35">Belongs to the intermediate filament family.</text>
</comment>
<evidence type="ECO:0000256" key="27">
    <source>
        <dbReference type="ARBA" id="ARBA00024186"/>
    </source>
</evidence>
<dbReference type="GO" id="GO:0005200">
    <property type="term" value="F:structural constituent of cytoskeleton"/>
    <property type="evidence" value="ECO:0007669"/>
    <property type="project" value="TreeGrafter"/>
</dbReference>
<feature type="region of interest" description="Disordered" evidence="37">
    <location>
        <begin position="384"/>
        <end position="442"/>
    </location>
</feature>
<dbReference type="EMBL" id="JAKZEL010000001">
    <property type="protein sequence ID" value="KAI4548879.1"/>
    <property type="molecule type" value="Genomic_DNA"/>
</dbReference>
<keyword evidence="15" id="KW-0524">Neurogenesis</keyword>
<feature type="region of interest" description="Disordered" evidence="37">
    <location>
        <begin position="550"/>
        <end position="578"/>
    </location>
</feature>
<dbReference type="GO" id="GO:0006998">
    <property type="term" value="P:nuclear envelope organization"/>
    <property type="evidence" value="ECO:0007669"/>
    <property type="project" value="TreeGrafter"/>
</dbReference>
<dbReference type="InterPro" id="IPR002165">
    <property type="entry name" value="Plexin_repeat"/>
</dbReference>
<feature type="region of interest" description="Disordered" evidence="37">
    <location>
        <begin position="1476"/>
        <end position="1516"/>
    </location>
</feature>
<dbReference type="GO" id="GO:0090435">
    <property type="term" value="P:protein localization to nuclear envelope"/>
    <property type="evidence" value="ECO:0007669"/>
    <property type="project" value="TreeGrafter"/>
</dbReference>
<evidence type="ECO:0000256" key="13">
    <source>
        <dbReference type="ARBA" id="ARBA00022782"/>
    </source>
</evidence>
<keyword evidence="12 35" id="KW-0403">Intermediate filament</keyword>
<evidence type="ECO:0000256" key="16">
    <source>
        <dbReference type="ARBA" id="ARBA00022989"/>
    </source>
</evidence>
<keyword evidence="23" id="KW-0539">Nucleus</keyword>
<keyword evidence="25" id="KW-0636">Prenylation</keyword>
<keyword evidence="10 38" id="KW-0812">Transmembrane</keyword>
<name>A0AAD4UPT4_OVIAM</name>
<evidence type="ECO:0000256" key="3">
    <source>
        <dbReference type="ARBA" id="ARBA00004642"/>
    </source>
</evidence>
<gene>
    <name evidence="42" type="ORF">MG293_001209</name>
</gene>
<keyword evidence="6" id="KW-1003">Cell membrane</keyword>
<dbReference type="FunFam" id="1.20.5.500:FF:000002">
    <property type="entry name" value="Lamin A/C"/>
    <property type="match status" value="1"/>
</dbReference>
<dbReference type="SMART" id="SM00630">
    <property type="entry name" value="Sema"/>
    <property type="match status" value="1"/>
</dbReference>
<evidence type="ECO:0000256" key="21">
    <source>
        <dbReference type="ARBA" id="ARBA00023157"/>
    </source>
</evidence>
<proteinExistence type="inferred from homology"/>
<evidence type="ECO:0000256" key="10">
    <source>
        <dbReference type="ARBA" id="ARBA00022692"/>
    </source>
</evidence>
<organism evidence="42 43">
    <name type="scientific">Ovis ammon polii</name>
    <dbReference type="NCBI Taxonomy" id="230172"/>
    <lineage>
        <taxon>Eukaryota</taxon>
        <taxon>Metazoa</taxon>
        <taxon>Chordata</taxon>
        <taxon>Craniata</taxon>
        <taxon>Vertebrata</taxon>
        <taxon>Euteleostomi</taxon>
        <taxon>Mammalia</taxon>
        <taxon>Eutheria</taxon>
        <taxon>Laurasiatheria</taxon>
        <taxon>Artiodactyla</taxon>
        <taxon>Ruminantia</taxon>
        <taxon>Pecora</taxon>
        <taxon>Bovidae</taxon>
        <taxon>Caprinae</taxon>
        <taxon>Ovis</taxon>
    </lineage>
</organism>
<keyword evidence="13" id="KW-0221">Differentiation</keyword>
<keyword evidence="26" id="KW-0393">Immunoglobulin domain</keyword>
<dbReference type="FunFam" id="2.130.10.10:FF:000257">
    <property type="entry name" value="semaphorin-4A isoform X2"/>
    <property type="match status" value="1"/>
</dbReference>
<keyword evidence="8" id="KW-0597">Phosphoprotein</keyword>
<evidence type="ECO:0000256" key="18">
    <source>
        <dbReference type="ARBA" id="ARBA00023054"/>
    </source>
</evidence>
<dbReference type="Proteomes" id="UP001214576">
    <property type="component" value="Unassembled WGS sequence"/>
</dbReference>
<evidence type="ECO:0000256" key="36">
    <source>
        <dbReference type="SAM" id="Coils"/>
    </source>
</evidence>
<dbReference type="Gene3D" id="3.30.1680.10">
    <property type="entry name" value="ligand-binding face of the semaphorins, domain 2"/>
    <property type="match status" value="1"/>
</dbReference>
<dbReference type="GO" id="GO:0005882">
    <property type="term" value="C:intermediate filament"/>
    <property type="evidence" value="ECO:0007669"/>
    <property type="project" value="UniProtKB-KW"/>
</dbReference>
<dbReference type="GO" id="GO:0001525">
    <property type="term" value="P:angiogenesis"/>
    <property type="evidence" value="ECO:0007669"/>
    <property type="project" value="UniProtKB-KW"/>
</dbReference>
<keyword evidence="17" id="KW-0007">Acetylation</keyword>
<dbReference type="SUPFAM" id="SSF90257">
    <property type="entry name" value="Myosin rod fragments"/>
    <property type="match status" value="1"/>
</dbReference>
<dbReference type="GO" id="GO:0031507">
    <property type="term" value="P:heterochromatin formation"/>
    <property type="evidence" value="ECO:0007669"/>
    <property type="project" value="TreeGrafter"/>
</dbReference>
<dbReference type="InterPro" id="IPR015943">
    <property type="entry name" value="WD40/YVTN_repeat-like_dom_sf"/>
</dbReference>
<keyword evidence="5" id="KW-0217">Developmental protein</keyword>
<comment type="similarity">
    <text evidence="4">Belongs to the semaphorin family.</text>
</comment>
<evidence type="ECO:0000256" key="25">
    <source>
        <dbReference type="ARBA" id="ARBA00023289"/>
    </source>
</evidence>